<organism evidence="1 2">
    <name type="scientific">Streptomyces olivochromogenes</name>
    <dbReference type="NCBI Taxonomy" id="1963"/>
    <lineage>
        <taxon>Bacteria</taxon>
        <taxon>Bacillati</taxon>
        <taxon>Actinomycetota</taxon>
        <taxon>Actinomycetes</taxon>
        <taxon>Kitasatosporales</taxon>
        <taxon>Streptomycetaceae</taxon>
        <taxon>Streptomyces</taxon>
    </lineage>
</organism>
<dbReference type="EMBL" id="BDQI01000064">
    <property type="protein sequence ID" value="GAX58766.1"/>
    <property type="molecule type" value="Genomic_DNA"/>
</dbReference>
<sequence length="162" mass="18052">MKRPCIARADAAGLESLPVPDHFTAASQRACDVDMFEGVEDEDIRKSLIVGDVPMPEFAPEEADRRDGDCGQLQHGLAAVFEPLPTFRFLKELGKAGRWEARHDLPHHETVGEDPHVVFEHVGMKTFTVSVFLARRGRDGLHLRIQYRLRAHLRTTATGACG</sequence>
<proteinExistence type="predicted"/>
<reference evidence="2" key="1">
    <citation type="submission" date="2017-05" db="EMBL/GenBank/DDBJ databases">
        <title>Streptomyces olivochromogenes NBRC 3561 whole genome shotgun sequence.</title>
        <authorList>
            <person name="Dohra H."/>
            <person name="Kodani S."/>
        </authorList>
    </citation>
    <scope>NUCLEOTIDE SEQUENCE [LARGE SCALE GENOMIC DNA]</scope>
    <source>
        <strain evidence="2">NBRC 3561</strain>
    </source>
</reference>
<dbReference type="STRING" id="1963.AQJ27_50655"/>
<accession>A0A286PGT7</accession>
<name>A0A286PGT7_STROL</name>
<evidence type="ECO:0000313" key="2">
    <source>
        <dbReference type="Proteomes" id="UP000217446"/>
    </source>
</evidence>
<dbReference type="Gene3D" id="3.90.180.10">
    <property type="entry name" value="Medium-chain alcohol dehydrogenases, catalytic domain"/>
    <property type="match status" value="1"/>
</dbReference>
<gene>
    <name evidence="1" type="primary">qor_3</name>
    <name evidence="1" type="ORF">SO3561_10341</name>
</gene>
<dbReference type="Proteomes" id="UP000217446">
    <property type="component" value="Unassembled WGS sequence"/>
</dbReference>
<keyword evidence="2" id="KW-1185">Reference proteome</keyword>
<protein>
    <submittedName>
        <fullName evidence="1">Crotonyl-CoA reductase</fullName>
    </submittedName>
</protein>
<evidence type="ECO:0000313" key="1">
    <source>
        <dbReference type="EMBL" id="GAX58766.1"/>
    </source>
</evidence>
<comment type="caution">
    <text evidence="1">The sequence shown here is derived from an EMBL/GenBank/DDBJ whole genome shotgun (WGS) entry which is preliminary data.</text>
</comment>
<dbReference type="AlphaFoldDB" id="A0A286PGT7"/>